<protein>
    <recommendedName>
        <fullName evidence="3">LysR substrate-binding domain-containing protein</fullName>
    </recommendedName>
</protein>
<name>A0ABV6RYZ6_9GAMM</name>
<evidence type="ECO:0008006" key="3">
    <source>
        <dbReference type="Google" id="ProtNLM"/>
    </source>
</evidence>
<dbReference type="RefSeq" id="WP_386675965.1">
    <property type="nucleotide sequence ID" value="NZ_JBHLTG010000011.1"/>
</dbReference>
<comment type="caution">
    <text evidence="1">The sequence shown here is derived from an EMBL/GenBank/DDBJ whole genome shotgun (WGS) entry which is preliminary data.</text>
</comment>
<dbReference type="EMBL" id="JBHLTG010000011">
    <property type="protein sequence ID" value="MFC0682187.1"/>
    <property type="molecule type" value="Genomic_DNA"/>
</dbReference>
<dbReference type="Proteomes" id="UP001589896">
    <property type="component" value="Unassembled WGS sequence"/>
</dbReference>
<proteinExistence type="predicted"/>
<keyword evidence="2" id="KW-1185">Reference proteome</keyword>
<accession>A0ABV6RYZ6</accession>
<gene>
    <name evidence="1" type="ORF">ACFFGH_30520</name>
</gene>
<organism evidence="1 2">
    <name type="scientific">Lysobacter korlensis</name>
    <dbReference type="NCBI Taxonomy" id="553636"/>
    <lineage>
        <taxon>Bacteria</taxon>
        <taxon>Pseudomonadati</taxon>
        <taxon>Pseudomonadota</taxon>
        <taxon>Gammaproteobacteria</taxon>
        <taxon>Lysobacterales</taxon>
        <taxon>Lysobacteraceae</taxon>
        <taxon>Lysobacter</taxon>
    </lineage>
</organism>
<evidence type="ECO:0000313" key="1">
    <source>
        <dbReference type="EMBL" id="MFC0682187.1"/>
    </source>
</evidence>
<sequence length="81" mass="8540">MFHEPGFVRTGLLPEPYAVTEIGLDVVPLSAIVAEPVKDCPRLNAITSPGPKVAVVTRARVLHAADELSPLLPSLPDDAST</sequence>
<reference evidence="1 2" key="1">
    <citation type="submission" date="2024-09" db="EMBL/GenBank/DDBJ databases">
        <authorList>
            <person name="Sun Q."/>
            <person name="Mori K."/>
        </authorList>
    </citation>
    <scope>NUCLEOTIDE SEQUENCE [LARGE SCALE GENOMIC DNA]</scope>
    <source>
        <strain evidence="1 2">KCTC 23076</strain>
    </source>
</reference>
<evidence type="ECO:0000313" key="2">
    <source>
        <dbReference type="Proteomes" id="UP001589896"/>
    </source>
</evidence>